<gene>
    <name evidence="2" type="ORF">Slin15195_G021930</name>
</gene>
<evidence type="ECO:0000313" key="3">
    <source>
        <dbReference type="Proteomes" id="UP001056384"/>
    </source>
</evidence>
<accession>A0A9Q9AG91</accession>
<organism evidence="2 3">
    <name type="scientific">Septoria linicola</name>
    <dbReference type="NCBI Taxonomy" id="215465"/>
    <lineage>
        <taxon>Eukaryota</taxon>
        <taxon>Fungi</taxon>
        <taxon>Dikarya</taxon>
        <taxon>Ascomycota</taxon>
        <taxon>Pezizomycotina</taxon>
        <taxon>Dothideomycetes</taxon>
        <taxon>Dothideomycetidae</taxon>
        <taxon>Mycosphaerellales</taxon>
        <taxon>Mycosphaerellaceae</taxon>
        <taxon>Septoria</taxon>
    </lineage>
</organism>
<dbReference type="OrthoDB" id="5364171at2759"/>
<sequence>MPEKDKLSWLTPKRRRTTGSLKAVPHGQQQMRTVAEEEGLESQTNTASGGSERPSALSRPASQPSVAQVVKSGEGNLFYAYARKTDEAATCYLLTFASVSTASEWWLLIQANFSGCSRPSLQLFSFGQSDLLLRARKHPAFERLKSKWMYTILSGAGSEGIDGAGPAIIPIQDEMGNVLGKSVSGPDDLHQSPRQSKEQDATFEDLEARFERMLRSTERNTEHISKLREHEEKTHHNSSNGYFDTSAMAVHFGKLTDMMARNVEFMENMSKKQFEHEQRLTAALEDVSSRRREDRVDLLQLSAHLDRVNRTLGQTSTARKDSLRSQPAPSIDFTPLTATLEKMQEAIEQNSMLTNKLLDEKSNADAEARYKNQLDLLPISESLARIQEAVEKQNLHTNALLEILRDDKDDSLQAAKANGETLDRILQAQIETKEAVEQTGGEVDFTPVAEHMDAIRETTTENTEQIRNFIELQKTVSPVAATSRATDIDFSPMTDRLDRVHASLEKTTGYFQAQSPGTGDTKFIMSALSSHLSKIQAVTEQNANAIKILRDKQSVPPSLPPPAVAPFMDNKTHDIIYTTNEHLRALTRVLTETRQAELDRKTDIEKDKLLEKRLDATSSQVRELMAGQWDMVNVLRELALSITAKEKGACDHVVIPPPRKVGRKIVGFVYDGKEGMI</sequence>
<feature type="region of interest" description="Disordered" evidence="1">
    <location>
        <begin position="180"/>
        <end position="202"/>
    </location>
</feature>
<proteinExistence type="predicted"/>
<feature type="compositionally biased region" description="Basic and acidic residues" evidence="1">
    <location>
        <begin position="214"/>
        <end position="235"/>
    </location>
</feature>
<dbReference type="AlphaFoldDB" id="A0A9Q9AG91"/>
<evidence type="ECO:0000313" key="2">
    <source>
        <dbReference type="EMBL" id="USW48874.1"/>
    </source>
</evidence>
<reference evidence="2" key="1">
    <citation type="submission" date="2022-06" db="EMBL/GenBank/DDBJ databases">
        <title>Complete genome sequences of two strains of the flax pathogen Septoria linicola.</title>
        <authorList>
            <person name="Lapalu N."/>
            <person name="Simon A."/>
            <person name="Demenou B."/>
            <person name="Paumier D."/>
            <person name="Guillot M.-P."/>
            <person name="Gout L."/>
            <person name="Valade R."/>
        </authorList>
    </citation>
    <scope>NUCLEOTIDE SEQUENCE</scope>
    <source>
        <strain evidence="2">SE15195</strain>
    </source>
</reference>
<evidence type="ECO:0000256" key="1">
    <source>
        <dbReference type="SAM" id="MobiDB-lite"/>
    </source>
</evidence>
<dbReference type="Proteomes" id="UP001056384">
    <property type="component" value="Chromosome 2"/>
</dbReference>
<feature type="region of interest" description="Disordered" evidence="1">
    <location>
        <begin position="214"/>
        <end position="240"/>
    </location>
</feature>
<keyword evidence="3" id="KW-1185">Reference proteome</keyword>
<protein>
    <submittedName>
        <fullName evidence="2">Uncharacterized protein</fullName>
    </submittedName>
</protein>
<name>A0A9Q9AG91_9PEZI</name>
<feature type="compositionally biased region" description="Basic and acidic residues" evidence="1">
    <location>
        <begin position="187"/>
        <end position="202"/>
    </location>
</feature>
<feature type="region of interest" description="Disordered" evidence="1">
    <location>
        <begin position="1"/>
        <end position="65"/>
    </location>
</feature>
<feature type="region of interest" description="Disordered" evidence="1">
    <location>
        <begin position="313"/>
        <end position="332"/>
    </location>
</feature>
<dbReference type="EMBL" id="CP099419">
    <property type="protein sequence ID" value="USW48874.1"/>
    <property type="molecule type" value="Genomic_DNA"/>
</dbReference>